<gene>
    <name evidence="1" type="ORF">ACFL27_27115</name>
</gene>
<sequence length="90" mass="9709">RHGSQGCGGFGTGSRVLSLSKGFAAKRELTRSATPSPPLHDPDDPPWHLWFSPSLPSMSSGVMLDVSLCFSPSFFSLQTLLPVSQESAFW</sequence>
<protein>
    <submittedName>
        <fullName evidence="1">Uncharacterized protein</fullName>
    </submittedName>
</protein>
<evidence type="ECO:0000313" key="1">
    <source>
        <dbReference type="EMBL" id="MFC1853872.1"/>
    </source>
</evidence>
<feature type="non-terminal residue" evidence="1">
    <location>
        <position position="1"/>
    </location>
</feature>
<name>A0ABV6Z5Z9_UNCC1</name>
<keyword evidence="2" id="KW-1185">Reference proteome</keyword>
<organism evidence="1 2">
    <name type="scientific">candidate division CSSED10-310 bacterium</name>
    <dbReference type="NCBI Taxonomy" id="2855610"/>
    <lineage>
        <taxon>Bacteria</taxon>
        <taxon>Bacteria division CSSED10-310</taxon>
    </lineage>
</organism>
<comment type="caution">
    <text evidence="1">The sequence shown here is derived from an EMBL/GenBank/DDBJ whole genome shotgun (WGS) entry which is preliminary data.</text>
</comment>
<evidence type="ECO:0000313" key="2">
    <source>
        <dbReference type="Proteomes" id="UP001594351"/>
    </source>
</evidence>
<dbReference type="Proteomes" id="UP001594351">
    <property type="component" value="Unassembled WGS sequence"/>
</dbReference>
<accession>A0ABV6Z5Z9</accession>
<reference evidence="1 2" key="1">
    <citation type="submission" date="2024-09" db="EMBL/GenBank/DDBJ databases">
        <title>Laminarin stimulates single cell rates of sulfate reduction while oxygen inhibits transcriptomic activity in coastal marine sediment.</title>
        <authorList>
            <person name="Lindsay M."/>
            <person name="Orcutt B."/>
            <person name="Emerson D."/>
            <person name="Stepanauskas R."/>
            <person name="D'Angelo T."/>
        </authorList>
    </citation>
    <scope>NUCLEOTIDE SEQUENCE [LARGE SCALE GENOMIC DNA]</scope>
    <source>
        <strain evidence="1">SAG AM-311-K15</strain>
    </source>
</reference>
<dbReference type="EMBL" id="JBHPBY010000630">
    <property type="protein sequence ID" value="MFC1853872.1"/>
    <property type="molecule type" value="Genomic_DNA"/>
</dbReference>
<proteinExistence type="predicted"/>